<evidence type="ECO:0000256" key="1">
    <source>
        <dbReference type="ARBA" id="ARBA00006611"/>
    </source>
</evidence>
<sequence>MAEKNASDVYMSANTPILIKINGQILQLSDQVLTTHQTRQLLAEMLAPQQLEELDDTGELNVGISVSRVGSFRLSAFKQRGSIAAVIRCIPFEIPSLDSLGVPPLLAQLVTEKRGLILMVGATGTGKSTTLASMLEWRNQQMTGHILTIE</sequence>
<keyword evidence="4" id="KW-1185">Reference proteome</keyword>
<dbReference type="Gene3D" id="3.40.50.300">
    <property type="entry name" value="P-loop containing nucleotide triphosphate hydrolases"/>
    <property type="match status" value="1"/>
</dbReference>
<gene>
    <name evidence="3" type="ORF">ESB04_12370</name>
</gene>
<dbReference type="EMBL" id="SDHY01000032">
    <property type="protein sequence ID" value="RXK46152.1"/>
    <property type="molecule type" value="Genomic_DNA"/>
</dbReference>
<dbReference type="Pfam" id="PF00437">
    <property type="entry name" value="T2SSE"/>
    <property type="match status" value="1"/>
</dbReference>
<dbReference type="PANTHER" id="PTHR30486:SF12">
    <property type="entry name" value="TYPE IV PILUS ATPASE PILU"/>
    <property type="match status" value="1"/>
</dbReference>
<feature type="domain" description="Bacterial type II secretion system protein E" evidence="2">
    <location>
        <begin position="3"/>
        <end position="150"/>
    </location>
</feature>
<dbReference type="SUPFAM" id="SSF52540">
    <property type="entry name" value="P-loop containing nucleoside triphosphate hydrolases"/>
    <property type="match status" value="1"/>
</dbReference>
<feature type="non-terminal residue" evidence="3">
    <location>
        <position position="1"/>
    </location>
</feature>
<dbReference type="InterPro" id="IPR001482">
    <property type="entry name" value="T2SS/T4SS_dom"/>
</dbReference>
<evidence type="ECO:0000313" key="4">
    <source>
        <dbReference type="Proteomes" id="UP000289455"/>
    </source>
</evidence>
<dbReference type="AlphaFoldDB" id="A0A4Q1BWX7"/>
<name>A0A4Q1BWX7_9BACT</name>
<dbReference type="PANTHER" id="PTHR30486">
    <property type="entry name" value="TWITCHING MOTILITY PROTEIN PILT"/>
    <property type="match status" value="1"/>
</dbReference>
<comment type="similarity">
    <text evidence="1">Belongs to the GSP E family.</text>
</comment>
<dbReference type="GO" id="GO:0016887">
    <property type="term" value="F:ATP hydrolysis activity"/>
    <property type="evidence" value="ECO:0007669"/>
    <property type="project" value="InterPro"/>
</dbReference>
<dbReference type="Gene3D" id="3.30.450.90">
    <property type="match status" value="1"/>
</dbReference>
<proteinExistence type="inferred from homology"/>
<evidence type="ECO:0000259" key="2">
    <source>
        <dbReference type="Pfam" id="PF00437"/>
    </source>
</evidence>
<reference evidence="3 4" key="1">
    <citation type="submission" date="2019-01" db="EMBL/GenBank/DDBJ databases">
        <title>Cytophagaceae bacterium strain CAR-16.</title>
        <authorList>
            <person name="Chen W.-M."/>
        </authorList>
    </citation>
    <scope>NUCLEOTIDE SEQUENCE [LARGE SCALE GENOMIC DNA]</scope>
    <source>
        <strain evidence="3 4">CAR-16</strain>
    </source>
</reference>
<feature type="non-terminal residue" evidence="3">
    <location>
        <position position="150"/>
    </location>
</feature>
<organism evidence="3 4">
    <name type="scientific">Aquirufa rosea</name>
    <dbReference type="NCBI Taxonomy" id="2509241"/>
    <lineage>
        <taxon>Bacteria</taxon>
        <taxon>Pseudomonadati</taxon>
        <taxon>Bacteroidota</taxon>
        <taxon>Cytophagia</taxon>
        <taxon>Cytophagales</taxon>
        <taxon>Flectobacillaceae</taxon>
        <taxon>Aquirufa</taxon>
    </lineage>
</organism>
<dbReference type="InterPro" id="IPR027417">
    <property type="entry name" value="P-loop_NTPase"/>
</dbReference>
<dbReference type="InterPro" id="IPR050921">
    <property type="entry name" value="T4SS_GSP_E_ATPase"/>
</dbReference>
<comment type="caution">
    <text evidence="3">The sequence shown here is derived from an EMBL/GenBank/DDBJ whole genome shotgun (WGS) entry which is preliminary data.</text>
</comment>
<evidence type="ECO:0000313" key="3">
    <source>
        <dbReference type="EMBL" id="RXK46152.1"/>
    </source>
</evidence>
<dbReference type="Proteomes" id="UP000289455">
    <property type="component" value="Unassembled WGS sequence"/>
</dbReference>
<protein>
    <submittedName>
        <fullName evidence="3">Type IV pili twitching motility protein PilT</fullName>
    </submittedName>
</protein>
<accession>A0A4Q1BWX7</accession>